<keyword evidence="2" id="KW-0813">Transport</keyword>
<evidence type="ECO:0000313" key="9">
    <source>
        <dbReference type="Proteomes" id="UP001157353"/>
    </source>
</evidence>
<feature type="transmembrane region" description="Helical" evidence="7">
    <location>
        <begin position="319"/>
        <end position="339"/>
    </location>
</feature>
<dbReference type="InterPro" id="IPR048279">
    <property type="entry name" value="MdtK-like"/>
</dbReference>
<gene>
    <name evidence="8" type="ORF">GCM10007916_24000</name>
</gene>
<feature type="transmembrane region" description="Helical" evidence="7">
    <location>
        <begin position="414"/>
        <end position="436"/>
    </location>
</feature>
<feature type="transmembrane region" description="Helical" evidence="7">
    <location>
        <begin position="93"/>
        <end position="116"/>
    </location>
</feature>
<dbReference type="PANTHER" id="PTHR43549">
    <property type="entry name" value="MULTIDRUG RESISTANCE PROTEIN YPNP-RELATED"/>
    <property type="match status" value="1"/>
</dbReference>
<evidence type="ECO:0000256" key="3">
    <source>
        <dbReference type="ARBA" id="ARBA00022475"/>
    </source>
</evidence>
<feature type="transmembrane region" description="Helical" evidence="7">
    <location>
        <begin position="388"/>
        <end position="408"/>
    </location>
</feature>
<comment type="caution">
    <text evidence="8">The sequence shown here is derived from an EMBL/GenBank/DDBJ whole genome shotgun (WGS) entry which is preliminary data.</text>
</comment>
<feature type="transmembrane region" description="Helical" evidence="7">
    <location>
        <begin position="136"/>
        <end position="155"/>
    </location>
</feature>
<dbReference type="PANTHER" id="PTHR43549:SF2">
    <property type="entry name" value="MULTIDRUG RESISTANCE PROTEIN NORM-RELATED"/>
    <property type="match status" value="1"/>
</dbReference>
<organism evidence="8 9">
    <name type="scientific">Psychromonas marina</name>
    <dbReference type="NCBI Taxonomy" id="88364"/>
    <lineage>
        <taxon>Bacteria</taxon>
        <taxon>Pseudomonadati</taxon>
        <taxon>Pseudomonadota</taxon>
        <taxon>Gammaproteobacteria</taxon>
        <taxon>Alteromonadales</taxon>
        <taxon>Psychromonadaceae</taxon>
        <taxon>Psychromonas</taxon>
    </lineage>
</organism>
<comment type="subcellular location">
    <subcellularLocation>
        <location evidence="1">Cell inner membrane</location>
        <topology evidence="1">Multi-pass membrane protein</topology>
    </subcellularLocation>
</comment>
<feature type="transmembrane region" description="Helical" evidence="7">
    <location>
        <begin position="235"/>
        <end position="257"/>
    </location>
</feature>
<feature type="transmembrane region" description="Helical" evidence="7">
    <location>
        <begin position="53"/>
        <end position="73"/>
    </location>
</feature>
<keyword evidence="3" id="KW-1003">Cell membrane</keyword>
<evidence type="ECO:0000256" key="5">
    <source>
        <dbReference type="ARBA" id="ARBA00022989"/>
    </source>
</evidence>
<feature type="transmembrane region" description="Helical" evidence="7">
    <location>
        <begin position="351"/>
        <end position="376"/>
    </location>
</feature>
<keyword evidence="6 7" id="KW-0472">Membrane</keyword>
<dbReference type="Pfam" id="PF01554">
    <property type="entry name" value="MatE"/>
    <property type="match status" value="2"/>
</dbReference>
<dbReference type="Proteomes" id="UP001157353">
    <property type="component" value="Unassembled WGS sequence"/>
</dbReference>
<dbReference type="PIRSF" id="PIRSF006603">
    <property type="entry name" value="DinF"/>
    <property type="match status" value="1"/>
</dbReference>
<evidence type="ECO:0000256" key="6">
    <source>
        <dbReference type="ARBA" id="ARBA00023136"/>
    </source>
</evidence>
<accession>A0ABQ6E1M3</accession>
<feature type="transmembrane region" description="Helical" evidence="7">
    <location>
        <begin position="12"/>
        <end position="33"/>
    </location>
</feature>
<evidence type="ECO:0000256" key="2">
    <source>
        <dbReference type="ARBA" id="ARBA00022448"/>
    </source>
</evidence>
<sequence length="458" mass="50051">MQTPAKFLSGSILKHVISMSTTNAVGLIAIFMVDLADIYFISLLHDTTYTAAIGYASAILFFITAIGIGLTIANSAITSKYIGQQQHYAGRRYISHISLFTTLFSVLITFIIWLLAPRLLSYLGAENEVLTEATNYLRIIILSLPILALSMQMSASLRCFGHAKHAMYVTLLAAIVNALLDPLFIFVVGLDLQGAAIASLIARIIAFGLSVFYVAFRYKLIAFPTLSGFLMDTKIIINVAFPAILTQIATPLGNLYVTYEVAKFGTEYIAGWAIIGRLIPVAFALMFAVSGAIAPIIGQNYGANNFKRLRQILTESIKFMTTYCLVISLFLSLGQEIIVNIFNAQNETAQIIRIFCQHISITFIFTGITLVCMAFLNNLGYAKYATLLNLGKVSFGTVPFVSIGAIYFSAPGILYGQALGTIVFAAVALMLMFHILNMIETNEKADNKLEKADQSSTN</sequence>
<keyword evidence="4 7" id="KW-0812">Transmembrane</keyword>
<evidence type="ECO:0000256" key="1">
    <source>
        <dbReference type="ARBA" id="ARBA00004429"/>
    </source>
</evidence>
<evidence type="ECO:0000313" key="8">
    <source>
        <dbReference type="EMBL" id="GLS91331.1"/>
    </source>
</evidence>
<dbReference type="RefSeq" id="WP_284204450.1">
    <property type="nucleotide sequence ID" value="NZ_BSPQ01000013.1"/>
</dbReference>
<reference evidence="9" key="1">
    <citation type="journal article" date="2019" name="Int. J. Syst. Evol. Microbiol.">
        <title>The Global Catalogue of Microorganisms (GCM) 10K type strain sequencing project: providing services to taxonomists for standard genome sequencing and annotation.</title>
        <authorList>
            <consortium name="The Broad Institute Genomics Platform"/>
            <consortium name="The Broad Institute Genome Sequencing Center for Infectious Disease"/>
            <person name="Wu L."/>
            <person name="Ma J."/>
        </authorList>
    </citation>
    <scope>NUCLEOTIDE SEQUENCE [LARGE SCALE GENOMIC DNA]</scope>
    <source>
        <strain evidence="9">NBRC 103166</strain>
    </source>
</reference>
<keyword evidence="9" id="KW-1185">Reference proteome</keyword>
<dbReference type="InterPro" id="IPR052031">
    <property type="entry name" value="Membrane_Transporter-Flippase"/>
</dbReference>
<protein>
    <submittedName>
        <fullName evidence="8">MATE family efflux transporter</fullName>
    </submittedName>
</protein>
<dbReference type="NCBIfam" id="TIGR00797">
    <property type="entry name" value="matE"/>
    <property type="match status" value="1"/>
</dbReference>
<keyword evidence="5 7" id="KW-1133">Transmembrane helix</keyword>
<feature type="transmembrane region" description="Helical" evidence="7">
    <location>
        <begin position="269"/>
        <end position="298"/>
    </location>
</feature>
<evidence type="ECO:0000256" key="7">
    <source>
        <dbReference type="SAM" id="Phobius"/>
    </source>
</evidence>
<dbReference type="InterPro" id="IPR002528">
    <property type="entry name" value="MATE_fam"/>
</dbReference>
<name>A0ABQ6E1M3_9GAMM</name>
<evidence type="ECO:0000256" key="4">
    <source>
        <dbReference type="ARBA" id="ARBA00022692"/>
    </source>
</evidence>
<feature type="transmembrane region" description="Helical" evidence="7">
    <location>
        <begin position="195"/>
        <end position="215"/>
    </location>
</feature>
<proteinExistence type="predicted"/>
<feature type="transmembrane region" description="Helical" evidence="7">
    <location>
        <begin position="167"/>
        <end position="189"/>
    </location>
</feature>
<dbReference type="EMBL" id="BSPQ01000013">
    <property type="protein sequence ID" value="GLS91331.1"/>
    <property type="molecule type" value="Genomic_DNA"/>
</dbReference>